<feature type="region of interest" description="Disordered" evidence="1">
    <location>
        <begin position="462"/>
        <end position="549"/>
    </location>
</feature>
<feature type="compositionally biased region" description="Basic and acidic residues" evidence="1">
    <location>
        <begin position="130"/>
        <end position="142"/>
    </location>
</feature>
<dbReference type="Pfam" id="PF08642">
    <property type="entry name" value="Rxt3"/>
    <property type="match status" value="1"/>
</dbReference>
<feature type="compositionally biased region" description="Basic and acidic residues" evidence="1">
    <location>
        <begin position="472"/>
        <end position="486"/>
    </location>
</feature>
<feature type="compositionally biased region" description="Basic and acidic residues" evidence="1">
    <location>
        <begin position="522"/>
        <end position="534"/>
    </location>
</feature>
<reference evidence="2 3" key="1">
    <citation type="submission" date="2024-02" db="EMBL/GenBank/DDBJ databases">
        <title>De novo assembly and annotation of 12 fungi associated with fruit tree decline syndrome in Ontario, Canada.</title>
        <authorList>
            <person name="Sulman M."/>
            <person name="Ellouze W."/>
            <person name="Ilyukhin E."/>
        </authorList>
    </citation>
    <scope>NUCLEOTIDE SEQUENCE [LARGE SCALE GENOMIC DNA]</scope>
    <source>
        <strain evidence="2 3">M169</strain>
    </source>
</reference>
<protein>
    <recommendedName>
        <fullName evidence="4">Histone deacetylation protein Rxt3</fullName>
    </recommendedName>
</protein>
<organism evidence="2 3">
    <name type="scientific">Diaporthe eres</name>
    <name type="common">Phomopsis oblonga</name>
    <dbReference type="NCBI Taxonomy" id="83184"/>
    <lineage>
        <taxon>Eukaryota</taxon>
        <taxon>Fungi</taxon>
        <taxon>Dikarya</taxon>
        <taxon>Ascomycota</taxon>
        <taxon>Pezizomycotina</taxon>
        <taxon>Sordariomycetes</taxon>
        <taxon>Sordariomycetidae</taxon>
        <taxon>Diaporthales</taxon>
        <taxon>Diaporthaceae</taxon>
        <taxon>Diaporthe</taxon>
        <taxon>Diaporthe eres species complex</taxon>
    </lineage>
</organism>
<accession>A0ABR1PF37</accession>
<dbReference type="InterPro" id="IPR036609">
    <property type="entry name" value="LCCL_sf"/>
</dbReference>
<feature type="region of interest" description="Disordered" evidence="1">
    <location>
        <begin position="326"/>
        <end position="353"/>
    </location>
</feature>
<evidence type="ECO:0000313" key="3">
    <source>
        <dbReference type="Proteomes" id="UP001430848"/>
    </source>
</evidence>
<gene>
    <name evidence="2" type="ORF">SLS63_004174</name>
</gene>
<dbReference type="EMBL" id="JAKNSF020000014">
    <property type="protein sequence ID" value="KAK7735186.1"/>
    <property type="molecule type" value="Genomic_DNA"/>
</dbReference>
<feature type="compositionally biased region" description="Basic and acidic residues" evidence="1">
    <location>
        <begin position="326"/>
        <end position="340"/>
    </location>
</feature>
<name>A0ABR1PF37_DIAER</name>
<evidence type="ECO:0000313" key="2">
    <source>
        <dbReference type="EMBL" id="KAK7735186.1"/>
    </source>
</evidence>
<keyword evidence="3" id="KW-1185">Reference proteome</keyword>
<proteinExistence type="predicted"/>
<evidence type="ECO:0000256" key="1">
    <source>
        <dbReference type="SAM" id="MobiDB-lite"/>
    </source>
</evidence>
<feature type="compositionally biased region" description="Low complexity" evidence="1">
    <location>
        <begin position="537"/>
        <end position="549"/>
    </location>
</feature>
<sequence length="575" mass="61497">MHHRCLRQPIKRRLTNRRVAIVRRRSHLSNSSSNLLTGDLARMAVQGAQPQIQGPPGEAGIKSEFGRMFSGIGSGVSGLGVSSPVAAGAQLPFTSSGLGRREDLEHAPQDVTSDPKGSRDSASRNKRRKPKDDETKNDEDSTGRSVAKDLLMTHHHAPPRASAHGQIRESHAQPAANLPNTAVVIPPKPKRIISNKAILDSVALKTREHLGDWIYEVTLKPARILDGRNGRQARHAYQSTPKPLPMSTIQGKEGSTLMVKVGKQHLKPSARAEITSRRAVWGTDVYTDDSDVVAACIHGGWIRGEWPDDVDVNLLGLEEGIGADIKETKGSRKGRGKETAEPLQKSNPDFLEAPLATGPVQAPEGRDMHVMIQILPKLEKYASTVRFGIKSREWGGKLGRDGQRSSHDGLSFMVKSVRFVTNGAAPQSRLRGQARRERMRKAMQEVEMSRAFEVRVVPNTGSGIVSLAPKKKAADSGGDKENRTLDDAGNVGGRDKEVHNGSPGGSRARGSVAEGTAANGGDADRNEQHNRDDDSGVGDVSGAGDDPNVPAALSAAAALAAVATVASRLTPPAEA</sequence>
<comment type="caution">
    <text evidence="2">The sequence shown here is derived from an EMBL/GenBank/DDBJ whole genome shotgun (WGS) entry which is preliminary data.</text>
</comment>
<feature type="compositionally biased region" description="Basic and acidic residues" evidence="1">
    <location>
        <begin position="99"/>
        <end position="108"/>
    </location>
</feature>
<dbReference type="SUPFAM" id="SSF69848">
    <property type="entry name" value="LCCL domain"/>
    <property type="match status" value="1"/>
</dbReference>
<feature type="region of interest" description="Disordered" evidence="1">
    <location>
        <begin position="93"/>
        <end position="144"/>
    </location>
</feature>
<dbReference type="Gene3D" id="2.170.130.20">
    <property type="entry name" value="LCCL-like domain"/>
    <property type="match status" value="1"/>
</dbReference>
<evidence type="ECO:0008006" key="4">
    <source>
        <dbReference type="Google" id="ProtNLM"/>
    </source>
</evidence>
<dbReference type="InterPro" id="IPR013951">
    <property type="entry name" value="Rxt3"/>
</dbReference>
<dbReference type="Proteomes" id="UP001430848">
    <property type="component" value="Unassembled WGS sequence"/>
</dbReference>